<dbReference type="EMBL" id="AZGY01000002">
    <property type="protein sequence ID" value="OAA32314.1"/>
    <property type="molecule type" value="Genomic_DNA"/>
</dbReference>
<keyword evidence="3" id="KW-1185">Reference proteome</keyword>
<feature type="compositionally biased region" description="Gly residues" evidence="1">
    <location>
        <begin position="88"/>
        <end position="98"/>
    </location>
</feature>
<sequence length="107" mass="10401">MSQGRALMIATAGAAAIGGAFYATRGSKSSAQARKDAADSKRDLGLGGVGVGGNVLTGGPESGPPRPDKDPQRSTKTTAESRDKLPSGGLGGGEGAGGSSARKTDLS</sequence>
<organism evidence="2 3">
    <name type="scientific">Moelleriella libera RCEF 2490</name>
    <dbReference type="NCBI Taxonomy" id="1081109"/>
    <lineage>
        <taxon>Eukaryota</taxon>
        <taxon>Fungi</taxon>
        <taxon>Dikarya</taxon>
        <taxon>Ascomycota</taxon>
        <taxon>Pezizomycotina</taxon>
        <taxon>Sordariomycetes</taxon>
        <taxon>Hypocreomycetidae</taxon>
        <taxon>Hypocreales</taxon>
        <taxon>Clavicipitaceae</taxon>
        <taxon>Moelleriella</taxon>
    </lineage>
</organism>
<feature type="compositionally biased region" description="Basic and acidic residues" evidence="1">
    <location>
        <begin position="33"/>
        <end position="44"/>
    </location>
</feature>
<reference evidence="2 3" key="1">
    <citation type="journal article" date="2016" name="Genome Biol. Evol.">
        <title>Divergent and convergent evolution of fungal pathogenicity.</title>
        <authorList>
            <person name="Shang Y."/>
            <person name="Xiao G."/>
            <person name="Zheng P."/>
            <person name="Cen K."/>
            <person name="Zhan S."/>
            <person name="Wang C."/>
        </authorList>
    </citation>
    <scope>NUCLEOTIDE SEQUENCE [LARGE SCALE GENOMIC DNA]</scope>
    <source>
        <strain evidence="2 3">RCEF 2490</strain>
    </source>
</reference>
<proteinExistence type="predicted"/>
<gene>
    <name evidence="2" type="ORF">AAL_01646</name>
</gene>
<feature type="compositionally biased region" description="Gly residues" evidence="1">
    <location>
        <begin position="45"/>
        <end position="56"/>
    </location>
</feature>
<dbReference type="STRING" id="1081109.A0A166UBS3"/>
<comment type="caution">
    <text evidence="2">The sequence shown here is derived from an EMBL/GenBank/DDBJ whole genome shotgun (WGS) entry which is preliminary data.</text>
</comment>
<feature type="region of interest" description="Disordered" evidence="1">
    <location>
        <begin position="25"/>
        <end position="107"/>
    </location>
</feature>
<dbReference type="Proteomes" id="UP000078544">
    <property type="component" value="Unassembled WGS sequence"/>
</dbReference>
<evidence type="ECO:0000256" key="1">
    <source>
        <dbReference type="SAM" id="MobiDB-lite"/>
    </source>
</evidence>
<protein>
    <submittedName>
        <fullName evidence="2">Uncharacterized protein</fullName>
    </submittedName>
</protein>
<name>A0A166UBS3_9HYPO</name>
<evidence type="ECO:0000313" key="2">
    <source>
        <dbReference type="EMBL" id="OAA32314.1"/>
    </source>
</evidence>
<accession>A0A166UBS3</accession>
<evidence type="ECO:0000313" key="3">
    <source>
        <dbReference type="Proteomes" id="UP000078544"/>
    </source>
</evidence>
<dbReference type="AlphaFoldDB" id="A0A166UBS3"/>
<feature type="compositionally biased region" description="Basic and acidic residues" evidence="1">
    <location>
        <begin position="66"/>
        <end position="85"/>
    </location>
</feature>